<protein>
    <submittedName>
        <fullName evidence="2">Nuclear receptor domain-containing protein</fullName>
    </submittedName>
</protein>
<sequence length="178" mass="20211">MKEEILPWNSLMVHPPPGTSTIDYLAALQHQPSSVNSASFKGNQKCAVCDADADGFHYNALSCRSCNAFFRRAVTFKQSAIFSKNLFYNGEHKNLNFWALITYVCRKDGNCDVNQYVRCACRACRFTKCLKAGMRPEAVQPRRDPTGSQKNRKPPKRKRLNTDNISFRLKLVNVIDLS</sequence>
<reference evidence="2" key="1">
    <citation type="submission" date="2022-11" db="UniProtKB">
        <authorList>
            <consortium name="WormBaseParasite"/>
        </authorList>
    </citation>
    <scope>IDENTIFICATION</scope>
</reference>
<accession>A0AC35FN40</accession>
<dbReference type="Proteomes" id="UP000887580">
    <property type="component" value="Unplaced"/>
</dbReference>
<evidence type="ECO:0000313" key="1">
    <source>
        <dbReference type="Proteomes" id="UP000887580"/>
    </source>
</evidence>
<organism evidence="1 2">
    <name type="scientific">Panagrolaimus sp. PS1159</name>
    <dbReference type="NCBI Taxonomy" id="55785"/>
    <lineage>
        <taxon>Eukaryota</taxon>
        <taxon>Metazoa</taxon>
        <taxon>Ecdysozoa</taxon>
        <taxon>Nematoda</taxon>
        <taxon>Chromadorea</taxon>
        <taxon>Rhabditida</taxon>
        <taxon>Tylenchina</taxon>
        <taxon>Panagrolaimomorpha</taxon>
        <taxon>Panagrolaimoidea</taxon>
        <taxon>Panagrolaimidae</taxon>
        <taxon>Panagrolaimus</taxon>
    </lineage>
</organism>
<evidence type="ECO:0000313" key="2">
    <source>
        <dbReference type="WBParaSite" id="PS1159_v2.g19226.t1"/>
    </source>
</evidence>
<dbReference type="WBParaSite" id="PS1159_v2.g19226.t1">
    <property type="protein sequence ID" value="PS1159_v2.g19226.t1"/>
    <property type="gene ID" value="PS1159_v2.g19226"/>
</dbReference>
<proteinExistence type="predicted"/>
<name>A0AC35FN40_9BILA</name>